<feature type="transmembrane region" description="Helical" evidence="1">
    <location>
        <begin position="28"/>
        <end position="47"/>
    </location>
</feature>
<dbReference type="Proteomes" id="UP000252085">
    <property type="component" value="Unassembled WGS sequence"/>
</dbReference>
<keyword evidence="1" id="KW-0812">Transmembrane</keyword>
<sequence>MKNISAKGKNAGISQFGKPNFRVTKKQILFSTFILCLGLLGLGGFWFQSRYKLDNQMSVKLQELSNVDYPANPAPLGKNFKRYSNRKLTLIKKDDTHFDFVLEPTDKNTAKIVIKNVDLELLVPKAPEWVKKDRGLEIIAFTDREWNRQQISFAANSQNIEIVGGDGFEKQNIVEIALANNCLNAGFWEILLFTKEDNNKSLYYQSWFTFPIGHYKNIFEKINKISYWQHWWKLEHWQDPSGTIVKTNILRNVINQKEVATQFPLDERIIVSGEQSRKVRTTLATNITKWGDFYDVKNEVKFASFRAPGFYDQNKPWGNQYWRIGKFDKAILRNIKPIGVEQNLQEIELGFTDTKTGEQNRLFISGVNLKTLPQLSVKDYSKGLYMPMGIGIPPFYQSYEELTKNHPDVSPYFSFLLDSQERWIDHHHLAVDGSVMHLDKDNPNLLHLYLLSYERNTLIAHFLIDLI</sequence>
<evidence type="ECO:0000256" key="1">
    <source>
        <dbReference type="SAM" id="Phobius"/>
    </source>
</evidence>
<dbReference type="AlphaFoldDB" id="A0A367RJJ2"/>
<evidence type="ECO:0000313" key="3">
    <source>
        <dbReference type="Proteomes" id="UP000252085"/>
    </source>
</evidence>
<keyword evidence="1" id="KW-0472">Membrane</keyword>
<evidence type="ECO:0000313" key="2">
    <source>
        <dbReference type="EMBL" id="RCJ36189.1"/>
    </source>
</evidence>
<reference evidence="2 3" key="1">
    <citation type="submission" date="2016-04" db="EMBL/GenBank/DDBJ databases">
        <authorList>
            <person name="Evans L.H."/>
            <person name="Alamgir A."/>
            <person name="Owens N."/>
            <person name="Weber N.D."/>
            <person name="Virtaneva K."/>
            <person name="Barbian K."/>
            <person name="Babar A."/>
            <person name="Rosenke K."/>
        </authorList>
    </citation>
    <scope>NUCLEOTIDE SEQUENCE [LARGE SCALE GENOMIC DNA]</scope>
    <source>
        <strain evidence="2">NIES-2108</strain>
    </source>
</reference>
<comment type="caution">
    <text evidence="2">The sequence shown here is derived from an EMBL/GenBank/DDBJ whole genome shotgun (WGS) entry which is preliminary data.</text>
</comment>
<accession>A0A367RJJ2</accession>
<proteinExistence type="predicted"/>
<name>A0A367RJJ2_NOSPU</name>
<dbReference type="EMBL" id="LXQE01000150">
    <property type="protein sequence ID" value="RCJ36189.1"/>
    <property type="molecule type" value="Genomic_DNA"/>
</dbReference>
<keyword evidence="1" id="KW-1133">Transmembrane helix</keyword>
<organism evidence="2 3">
    <name type="scientific">Nostoc punctiforme NIES-2108</name>
    <dbReference type="NCBI Taxonomy" id="1356359"/>
    <lineage>
        <taxon>Bacteria</taxon>
        <taxon>Bacillati</taxon>
        <taxon>Cyanobacteriota</taxon>
        <taxon>Cyanophyceae</taxon>
        <taxon>Nostocales</taxon>
        <taxon>Nostocaceae</taxon>
        <taxon>Nostoc</taxon>
    </lineage>
</organism>
<gene>
    <name evidence="2" type="ORF">A6769_17970</name>
</gene>
<protein>
    <submittedName>
        <fullName evidence="2">Uncharacterized protein</fullName>
    </submittedName>
</protein>